<proteinExistence type="predicted"/>
<organism evidence="4 5">
    <name type="scientific">Trypanosoma theileri</name>
    <dbReference type="NCBI Taxonomy" id="67003"/>
    <lineage>
        <taxon>Eukaryota</taxon>
        <taxon>Discoba</taxon>
        <taxon>Euglenozoa</taxon>
        <taxon>Kinetoplastea</taxon>
        <taxon>Metakinetoplastina</taxon>
        <taxon>Trypanosomatida</taxon>
        <taxon>Trypanosomatidae</taxon>
        <taxon>Trypanosoma</taxon>
    </lineage>
</organism>
<feature type="compositionally biased region" description="Polar residues" evidence="2">
    <location>
        <begin position="224"/>
        <end position="236"/>
    </location>
</feature>
<evidence type="ECO:0000256" key="2">
    <source>
        <dbReference type="SAM" id="MobiDB-lite"/>
    </source>
</evidence>
<dbReference type="AlphaFoldDB" id="A0A1X0NEN7"/>
<feature type="non-terminal residue" evidence="4">
    <location>
        <position position="308"/>
    </location>
</feature>
<keyword evidence="5" id="KW-1185">Reference proteome</keyword>
<accession>A0A1X0NEN7</accession>
<feature type="chain" id="PRO_5012619929" description="Mucin-associated surface protein (MASP)" evidence="3">
    <location>
        <begin position="25"/>
        <end position="308"/>
    </location>
</feature>
<feature type="region of interest" description="Disordered" evidence="2">
    <location>
        <begin position="181"/>
        <end position="259"/>
    </location>
</feature>
<dbReference type="EMBL" id="NBCO01000084">
    <property type="protein sequence ID" value="ORC82790.1"/>
    <property type="molecule type" value="Genomic_DNA"/>
</dbReference>
<protein>
    <recommendedName>
        <fullName evidence="6">Mucin-associated surface protein (MASP)</fullName>
    </recommendedName>
</protein>
<evidence type="ECO:0008006" key="6">
    <source>
        <dbReference type="Google" id="ProtNLM"/>
    </source>
</evidence>
<keyword evidence="3" id="KW-0732">Signal</keyword>
<comment type="caution">
    <text evidence="4">The sequence shown here is derived from an EMBL/GenBank/DDBJ whole genome shotgun (WGS) entry which is preliminary data.</text>
</comment>
<feature type="signal peptide" evidence="3">
    <location>
        <begin position="1"/>
        <end position="24"/>
    </location>
</feature>
<dbReference type="Proteomes" id="UP000192257">
    <property type="component" value="Unassembled WGS sequence"/>
</dbReference>
<dbReference type="VEuPathDB" id="TriTrypDB:TM35_000841070"/>
<gene>
    <name evidence="4" type="ORF">TM35_000841070</name>
</gene>
<reference evidence="4 5" key="1">
    <citation type="submission" date="2017-03" db="EMBL/GenBank/DDBJ databases">
        <title>An alternative strategy for trypanosome survival in the mammalian bloodstream revealed through genome and transcriptome analysis of the ubiquitous bovine parasite Trypanosoma (Megatrypanum) theileri.</title>
        <authorList>
            <person name="Kelly S."/>
            <person name="Ivens A."/>
            <person name="Mott A."/>
            <person name="O'Neill E."/>
            <person name="Emms D."/>
            <person name="Macleod O."/>
            <person name="Voorheis P."/>
            <person name="Matthews J."/>
            <person name="Matthews K."/>
            <person name="Carrington M."/>
        </authorList>
    </citation>
    <scope>NUCLEOTIDE SEQUENCE [LARGE SCALE GENOMIC DNA]</scope>
    <source>
        <strain evidence="4">Edinburgh</strain>
    </source>
</reference>
<dbReference type="GeneID" id="39991197"/>
<name>A0A1X0NEN7_9TRYP</name>
<keyword evidence="1" id="KW-0175">Coiled coil</keyword>
<feature type="coiled-coil region" evidence="1">
    <location>
        <begin position="95"/>
        <end position="126"/>
    </location>
</feature>
<dbReference type="RefSeq" id="XP_028877288.1">
    <property type="nucleotide sequence ID" value="XM_029031417.1"/>
</dbReference>
<evidence type="ECO:0000313" key="5">
    <source>
        <dbReference type="Proteomes" id="UP000192257"/>
    </source>
</evidence>
<sequence>MSMLSCRVLCLLAIVLCCVGVAHADPAASQRSVGQVDGKAELVEKTKKLKAECEEVGEAARKAAHAAQEFVDTTKKNLETIAANPDNVEKTKSEGDELIENAMKAAKKAEELAEQTRESATKTEEIVTLLRGQENYGAREAMIVAYKAADDAFKHADDATICAYNVKKVLQKLDDAVAAAKEKEEEKQVQPQPQPQEQTNETSLGEQQGHAEGNQTEQKEEKQVASQTQEQTNETSLGEKHGHTEGNQTEQTQEKQKQHYRSTFTINIHGDNLDALLNGAANKSGMALNDGSSSPALLRVPLLLLLLS</sequence>
<evidence type="ECO:0000256" key="3">
    <source>
        <dbReference type="SAM" id="SignalP"/>
    </source>
</evidence>
<evidence type="ECO:0000256" key="1">
    <source>
        <dbReference type="SAM" id="Coils"/>
    </source>
</evidence>
<evidence type="ECO:0000313" key="4">
    <source>
        <dbReference type="EMBL" id="ORC82790.1"/>
    </source>
</evidence>
<feature type="compositionally biased region" description="Low complexity" evidence="2">
    <location>
        <begin position="189"/>
        <end position="198"/>
    </location>
</feature>